<evidence type="ECO:0000256" key="6">
    <source>
        <dbReference type="SAM" id="MobiDB-lite"/>
    </source>
</evidence>
<dbReference type="Pfam" id="PF04505">
    <property type="entry name" value="CD225"/>
    <property type="match status" value="1"/>
</dbReference>
<evidence type="ECO:0000313" key="9">
    <source>
        <dbReference type="Proteomes" id="UP001152320"/>
    </source>
</evidence>
<keyword evidence="4 7" id="KW-1133">Transmembrane helix</keyword>
<gene>
    <name evidence="8" type="ORF">HOLleu_02525</name>
</gene>
<proteinExistence type="inferred from homology"/>
<evidence type="ECO:0000256" key="3">
    <source>
        <dbReference type="ARBA" id="ARBA00022692"/>
    </source>
</evidence>
<evidence type="ECO:0000256" key="4">
    <source>
        <dbReference type="ARBA" id="ARBA00022989"/>
    </source>
</evidence>
<evidence type="ECO:0000256" key="5">
    <source>
        <dbReference type="ARBA" id="ARBA00023136"/>
    </source>
</evidence>
<comment type="subcellular location">
    <subcellularLocation>
        <location evidence="1">Membrane</location>
    </subcellularLocation>
</comment>
<keyword evidence="5 7" id="KW-0472">Membrane</keyword>
<dbReference type="AlphaFoldDB" id="A0A9Q1HJT3"/>
<dbReference type="PANTHER" id="PTHR14948">
    <property type="entry name" value="NG5"/>
    <property type="match status" value="1"/>
</dbReference>
<organism evidence="8 9">
    <name type="scientific">Holothuria leucospilota</name>
    <name type="common">Black long sea cucumber</name>
    <name type="synonym">Mertensiothuria leucospilota</name>
    <dbReference type="NCBI Taxonomy" id="206669"/>
    <lineage>
        <taxon>Eukaryota</taxon>
        <taxon>Metazoa</taxon>
        <taxon>Echinodermata</taxon>
        <taxon>Eleutherozoa</taxon>
        <taxon>Echinozoa</taxon>
        <taxon>Holothuroidea</taxon>
        <taxon>Aspidochirotacea</taxon>
        <taxon>Aspidochirotida</taxon>
        <taxon>Holothuriidae</taxon>
        <taxon>Holothuria</taxon>
    </lineage>
</organism>
<dbReference type="OrthoDB" id="5989802at2759"/>
<sequence length="165" mass="18156">MEDTSKQCEAKIGQTFPPPYPGGEQVTGVSPPYPGEKQGTKIPSNPGELPNGTKCPSYTDEMPQQTTNVSVVQTQRVIRVINRPDPPIESYFACSLFVMIFCCLPFGIVALVYATQQRSMEAVGDFEGARRALSQAKCWSCVGFFTGLVALVGFILWIFVLNPYY</sequence>
<comment type="caution">
    <text evidence="8">The sequence shown here is derived from an EMBL/GenBank/DDBJ whole genome shotgun (WGS) entry which is preliminary data.</text>
</comment>
<dbReference type="Proteomes" id="UP001152320">
    <property type="component" value="Chromosome 1"/>
</dbReference>
<dbReference type="GO" id="GO:0016020">
    <property type="term" value="C:membrane"/>
    <property type="evidence" value="ECO:0007669"/>
    <property type="project" value="UniProtKB-SubCell"/>
</dbReference>
<comment type="similarity">
    <text evidence="2">Belongs to the CD225/Dispanin family.</text>
</comment>
<feature type="region of interest" description="Disordered" evidence="6">
    <location>
        <begin position="1"/>
        <end position="49"/>
    </location>
</feature>
<reference evidence="8" key="1">
    <citation type="submission" date="2021-10" db="EMBL/GenBank/DDBJ databases">
        <title>Tropical sea cucumber genome reveals ecological adaptation and Cuvierian tubules defense mechanism.</title>
        <authorList>
            <person name="Chen T."/>
        </authorList>
    </citation>
    <scope>NUCLEOTIDE SEQUENCE</scope>
    <source>
        <strain evidence="8">Nanhai2018</strain>
        <tissue evidence="8">Muscle</tissue>
    </source>
</reference>
<evidence type="ECO:0000256" key="1">
    <source>
        <dbReference type="ARBA" id="ARBA00004370"/>
    </source>
</evidence>
<protein>
    <submittedName>
        <fullName evidence="8">Interferon-induced transmembrane protein 1</fullName>
    </submittedName>
</protein>
<dbReference type="PANTHER" id="PTHR14948:SF44">
    <property type="entry name" value="PROLINE-RICH TRANSMEMBRANE PROTEIN 1-LIKE"/>
    <property type="match status" value="1"/>
</dbReference>
<dbReference type="InterPro" id="IPR007593">
    <property type="entry name" value="CD225/Dispanin_fam"/>
</dbReference>
<dbReference type="EMBL" id="JAIZAY010000001">
    <property type="protein sequence ID" value="KAJ8049679.1"/>
    <property type="molecule type" value="Genomic_DNA"/>
</dbReference>
<name>A0A9Q1HJT3_HOLLE</name>
<evidence type="ECO:0000256" key="7">
    <source>
        <dbReference type="SAM" id="Phobius"/>
    </source>
</evidence>
<evidence type="ECO:0000256" key="2">
    <source>
        <dbReference type="ARBA" id="ARBA00006843"/>
    </source>
</evidence>
<feature type="transmembrane region" description="Helical" evidence="7">
    <location>
        <begin position="136"/>
        <end position="160"/>
    </location>
</feature>
<dbReference type="InterPro" id="IPR051423">
    <property type="entry name" value="CD225/Dispanin"/>
</dbReference>
<feature type="transmembrane region" description="Helical" evidence="7">
    <location>
        <begin position="90"/>
        <end position="115"/>
    </location>
</feature>
<accession>A0A9Q1HJT3</accession>
<keyword evidence="9" id="KW-1185">Reference proteome</keyword>
<keyword evidence="3 7" id="KW-0812">Transmembrane</keyword>
<evidence type="ECO:0000313" key="8">
    <source>
        <dbReference type="EMBL" id="KAJ8049679.1"/>
    </source>
</evidence>